<dbReference type="EMBL" id="BCSZ01000020">
    <property type="protein sequence ID" value="GAT01938.1"/>
    <property type="molecule type" value="Genomic_DNA"/>
</dbReference>
<dbReference type="Proteomes" id="UP000069705">
    <property type="component" value="Unassembled WGS sequence"/>
</dbReference>
<keyword evidence="1" id="KW-0732">Signal</keyword>
<feature type="domain" description="DUF732" evidence="2">
    <location>
        <begin position="30"/>
        <end position="98"/>
    </location>
</feature>
<feature type="chain" id="PRO_5007090340" description="DUF732 domain-containing protein" evidence="1">
    <location>
        <begin position="27"/>
        <end position="116"/>
    </location>
</feature>
<accession>A0A100WP71</accession>
<proteinExistence type="predicted"/>
<comment type="caution">
    <text evidence="3">The sequence shown here is derived from an EMBL/GenBank/DDBJ whole genome shotgun (WGS) entry which is preliminary data.</text>
</comment>
<organism evidence="3 4">
    <name type="scientific">Mycolicibacterium fortuitum subsp. acetamidolyticum</name>
    <dbReference type="NCBI Taxonomy" id="144550"/>
    <lineage>
        <taxon>Bacteria</taxon>
        <taxon>Bacillati</taxon>
        <taxon>Actinomycetota</taxon>
        <taxon>Actinomycetes</taxon>
        <taxon>Mycobacteriales</taxon>
        <taxon>Mycobacteriaceae</taxon>
        <taxon>Mycolicibacterium</taxon>
    </lineage>
</organism>
<reference evidence="3 4" key="1">
    <citation type="journal article" date="2016" name="Genome Announc.">
        <title>Draft Genome Sequences of Five Rapidly Growing Mycobacterium Species, M. thermoresistibile, M. fortuitum subsp. acetamidolyticum, M. canariasense, M. brisbanense, and M. novocastrense.</title>
        <authorList>
            <person name="Katahira K."/>
            <person name="Ogura Y."/>
            <person name="Gotoh Y."/>
            <person name="Hayashi T."/>
        </authorList>
    </citation>
    <scope>NUCLEOTIDE SEQUENCE [LARGE SCALE GENOMIC DNA]</scope>
    <source>
        <strain evidence="3 4">JCM6368</strain>
    </source>
</reference>
<dbReference type="AlphaFoldDB" id="A0A100WP71"/>
<evidence type="ECO:0000313" key="4">
    <source>
        <dbReference type="Proteomes" id="UP000069705"/>
    </source>
</evidence>
<dbReference type="RefSeq" id="WP_061263232.1">
    <property type="nucleotide sequence ID" value="NZ_BCSZ01000020.1"/>
</dbReference>
<dbReference type="Pfam" id="PF05305">
    <property type="entry name" value="DUF732"/>
    <property type="match status" value="1"/>
</dbReference>
<protein>
    <recommendedName>
        <fullName evidence="2">DUF732 domain-containing protein</fullName>
    </recommendedName>
</protein>
<gene>
    <name evidence="3" type="ORF">RMCFA_2050</name>
</gene>
<sequence>MRKLISSVGLPALLAAVMVGTPVAHADNVGYLVNVTVRPGYNFANADQALAYGYGVCDKIAAGKSYAQLVGDIKSDFNTSDEFQASYLISQSAQELCPAQIWQLRNSAAGYVGAPG</sequence>
<dbReference type="InterPro" id="IPR007969">
    <property type="entry name" value="DUF732"/>
</dbReference>
<evidence type="ECO:0000259" key="2">
    <source>
        <dbReference type="Pfam" id="PF05305"/>
    </source>
</evidence>
<reference evidence="4" key="2">
    <citation type="submission" date="2016-02" db="EMBL/GenBank/DDBJ databases">
        <title>Draft genome sequence of five rapidly growing Mycobacterium species.</title>
        <authorList>
            <person name="Katahira K."/>
            <person name="Gotou Y."/>
            <person name="Iida K."/>
            <person name="Ogura Y."/>
            <person name="Hayashi T."/>
        </authorList>
    </citation>
    <scope>NUCLEOTIDE SEQUENCE [LARGE SCALE GENOMIC DNA]</scope>
    <source>
        <strain evidence="4">JCM6368</strain>
    </source>
</reference>
<feature type="signal peptide" evidence="1">
    <location>
        <begin position="1"/>
        <end position="26"/>
    </location>
</feature>
<evidence type="ECO:0000256" key="1">
    <source>
        <dbReference type="SAM" id="SignalP"/>
    </source>
</evidence>
<evidence type="ECO:0000313" key="3">
    <source>
        <dbReference type="EMBL" id="GAT01938.1"/>
    </source>
</evidence>
<name>A0A100WP71_MYCFO</name>